<keyword evidence="3" id="KW-1185">Reference proteome</keyword>
<dbReference type="EMBL" id="CP001804">
    <property type="protein sequence ID" value="ACY15826.1"/>
    <property type="molecule type" value="Genomic_DNA"/>
</dbReference>
<reference evidence="2 3" key="1">
    <citation type="journal article" date="2010" name="Stand. Genomic Sci.">
        <title>Complete genome sequence of Haliangium ochraceum type strain (SMP-2).</title>
        <authorList>
            <consortium name="US DOE Joint Genome Institute (JGI-PGF)"/>
            <person name="Ivanova N."/>
            <person name="Daum C."/>
            <person name="Lang E."/>
            <person name="Abt B."/>
            <person name="Kopitz M."/>
            <person name="Saunders E."/>
            <person name="Lapidus A."/>
            <person name="Lucas S."/>
            <person name="Glavina Del Rio T."/>
            <person name="Nolan M."/>
            <person name="Tice H."/>
            <person name="Copeland A."/>
            <person name="Cheng J.F."/>
            <person name="Chen F."/>
            <person name="Bruce D."/>
            <person name="Goodwin L."/>
            <person name="Pitluck S."/>
            <person name="Mavromatis K."/>
            <person name="Pati A."/>
            <person name="Mikhailova N."/>
            <person name="Chen A."/>
            <person name="Palaniappan K."/>
            <person name="Land M."/>
            <person name="Hauser L."/>
            <person name="Chang Y.J."/>
            <person name="Jeffries C.D."/>
            <person name="Detter J.C."/>
            <person name="Brettin T."/>
            <person name="Rohde M."/>
            <person name="Goker M."/>
            <person name="Bristow J."/>
            <person name="Markowitz V."/>
            <person name="Eisen J.A."/>
            <person name="Hugenholtz P."/>
            <person name="Kyrpides N.C."/>
            <person name="Klenk H.P."/>
        </authorList>
    </citation>
    <scope>NUCLEOTIDE SEQUENCE [LARGE SCALE GENOMIC DNA]</scope>
    <source>
        <strain evidence="3">DSM 14365 / CIP 107738 / JCM 11303 / AJ 13395 / SMP-2</strain>
    </source>
</reference>
<dbReference type="Proteomes" id="UP000001880">
    <property type="component" value="Chromosome"/>
</dbReference>
<evidence type="ECO:0000313" key="2">
    <source>
        <dbReference type="EMBL" id="ACY15826.1"/>
    </source>
</evidence>
<accession>D0LTY2</accession>
<dbReference type="InterPro" id="IPR027372">
    <property type="entry name" value="Phytase-like_dom"/>
</dbReference>
<organism evidence="2 3">
    <name type="scientific">Haliangium ochraceum (strain DSM 14365 / JCM 11303 / SMP-2)</name>
    <dbReference type="NCBI Taxonomy" id="502025"/>
    <lineage>
        <taxon>Bacteria</taxon>
        <taxon>Pseudomonadati</taxon>
        <taxon>Myxococcota</taxon>
        <taxon>Polyangia</taxon>
        <taxon>Haliangiales</taxon>
        <taxon>Kofleriaceae</taxon>
        <taxon>Haliangium</taxon>
    </lineage>
</organism>
<dbReference type="HOGENOM" id="CLU_923676_0_0_7"/>
<evidence type="ECO:0000259" key="1">
    <source>
        <dbReference type="Pfam" id="PF13449"/>
    </source>
</evidence>
<dbReference type="Pfam" id="PF13449">
    <property type="entry name" value="Phytase-like"/>
    <property type="match status" value="1"/>
</dbReference>
<sequence length="301" mass="31874">MPGGGTVTALGMDDLEGLSGLGMDAAGALWMVPERNPVLVARAPGESAAAAQPAASAQPAAAQRWPVRGVPEGLDLESLTWLSEEPARVALGTEGVCERNTHAVLVAERRDAGFEVALRVPLPLDLWSASCDEGRGIEGLCAARTPAGTQVLAAVEHPERDERGRRVALVAHARWTGERMDAWQPQRVLLTSDTGKLSALDCAWVPGEGEGGAGYIDVWAVERHFEVARIVNFRLPLVAAGSSEPIAPTVAVDLADYIADSARNFEGLVVRDGRAYLIVDNHYGRRSGPNELLTLALPAAE</sequence>
<name>D0LTY2_HALO1</name>
<dbReference type="KEGG" id="hoh:Hoch_3324"/>
<gene>
    <name evidence="2" type="ordered locus">Hoch_3324</name>
</gene>
<proteinExistence type="predicted"/>
<feature type="domain" description="Phytase-like" evidence="1">
    <location>
        <begin position="15"/>
        <end position="281"/>
    </location>
</feature>
<evidence type="ECO:0000313" key="3">
    <source>
        <dbReference type="Proteomes" id="UP000001880"/>
    </source>
</evidence>
<dbReference type="AlphaFoldDB" id="D0LTY2"/>
<protein>
    <recommendedName>
        <fullName evidence="1">Phytase-like domain-containing protein</fullName>
    </recommendedName>
</protein>